<keyword evidence="2 5" id="KW-0812">Transmembrane</keyword>
<feature type="transmembrane region" description="Helical" evidence="5">
    <location>
        <begin position="32"/>
        <end position="54"/>
    </location>
</feature>
<evidence type="ECO:0000256" key="3">
    <source>
        <dbReference type="ARBA" id="ARBA00022989"/>
    </source>
</evidence>
<sequence length="321" mass="37045">MGNCPSDNASAIDQSSFWGPDGVNWDAHRTGWVVAGTCTIVTLIISFVSVLRHCRNYTNPRQQRQILRILYMPPIYAVISFLSYRFFRDYIYYSLIEVVYEAVTLSAFLLLLIEFVMDSANVVNPADALARKEKRRLIIPLCCWRYRPTKPYFMYAVKWSVLQYIIVRPAISIISIICQAANVLCPSEGFSPHYADVYLETIDFISISVALYGLLLFYSLTKDELKGRRPLAKFLAIKLIVFFTFYQSFIFSALNGKVIHGKFFSTEFWTSTNIANGLNALAICIEMIFFSAFMLWAYPSKEYRRKSGSPATRIWRPLWDR</sequence>
<dbReference type="Pfam" id="PF03619">
    <property type="entry name" value="Solute_trans_a"/>
    <property type="match status" value="1"/>
</dbReference>
<evidence type="ECO:0000256" key="4">
    <source>
        <dbReference type="ARBA" id="ARBA00023136"/>
    </source>
</evidence>
<keyword evidence="7" id="KW-1185">Reference proteome</keyword>
<accession>A0A9P6CLU3</accession>
<dbReference type="InterPro" id="IPR005178">
    <property type="entry name" value="Ostalpha/TMEM184C"/>
</dbReference>
<dbReference type="GO" id="GO:0016020">
    <property type="term" value="C:membrane"/>
    <property type="evidence" value="ECO:0007669"/>
    <property type="project" value="UniProtKB-SubCell"/>
</dbReference>
<evidence type="ECO:0000313" key="6">
    <source>
        <dbReference type="EMBL" id="KAF9465053.1"/>
    </source>
</evidence>
<dbReference type="Proteomes" id="UP000807353">
    <property type="component" value="Unassembled WGS sequence"/>
</dbReference>
<feature type="transmembrane region" description="Helical" evidence="5">
    <location>
        <begin position="161"/>
        <end position="182"/>
    </location>
</feature>
<protein>
    <submittedName>
        <fullName evidence="6">DUF300-domain-containing protein</fullName>
    </submittedName>
</protein>
<evidence type="ECO:0000256" key="5">
    <source>
        <dbReference type="SAM" id="Phobius"/>
    </source>
</evidence>
<gene>
    <name evidence="6" type="ORF">BDZ94DRAFT_1160896</name>
</gene>
<evidence type="ECO:0000313" key="7">
    <source>
        <dbReference type="Proteomes" id="UP000807353"/>
    </source>
</evidence>
<dbReference type="AlphaFoldDB" id="A0A9P6CLU3"/>
<dbReference type="PANTHER" id="PTHR23423">
    <property type="entry name" value="ORGANIC SOLUTE TRANSPORTER-RELATED"/>
    <property type="match status" value="1"/>
</dbReference>
<feature type="transmembrane region" description="Helical" evidence="5">
    <location>
        <begin position="274"/>
        <end position="298"/>
    </location>
</feature>
<feature type="transmembrane region" description="Helical" evidence="5">
    <location>
        <begin position="90"/>
        <end position="113"/>
    </location>
</feature>
<dbReference type="SMART" id="SM01417">
    <property type="entry name" value="Solute_trans_a"/>
    <property type="match status" value="1"/>
</dbReference>
<feature type="transmembrane region" description="Helical" evidence="5">
    <location>
        <begin position="202"/>
        <end position="220"/>
    </location>
</feature>
<dbReference type="OrthoDB" id="5348404at2759"/>
<name>A0A9P6CLU3_9AGAR</name>
<dbReference type="EMBL" id="MU150250">
    <property type="protein sequence ID" value="KAF9465053.1"/>
    <property type="molecule type" value="Genomic_DNA"/>
</dbReference>
<feature type="transmembrane region" description="Helical" evidence="5">
    <location>
        <begin position="66"/>
        <end position="84"/>
    </location>
</feature>
<evidence type="ECO:0000256" key="2">
    <source>
        <dbReference type="ARBA" id="ARBA00022692"/>
    </source>
</evidence>
<reference evidence="6" key="1">
    <citation type="submission" date="2020-11" db="EMBL/GenBank/DDBJ databases">
        <authorList>
            <consortium name="DOE Joint Genome Institute"/>
            <person name="Ahrendt S."/>
            <person name="Riley R."/>
            <person name="Andreopoulos W."/>
            <person name="Labutti K."/>
            <person name="Pangilinan J."/>
            <person name="Ruiz-Duenas F.J."/>
            <person name="Barrasa J.M."/>
            <person name="Sanchez-Garcia M."/>
            <person name="Camarero S."/>
            <person name="Miyauchi S."/>
            <person name="Serrano A."/>
            <person name="Linde D."/>
            <person name="Babiker R."/>
            <person name="Drula E."/>
            <person name="Ayuso-Fernandez I."/>
            <person name="Pacheco R."/>
            <person name="Padilla G."/>
            <person name="Ferreira P."/>
            <person name="Barriuso J."/>
            <person name="Kellner H."/>
            <person name="Castanera R."/>
            <person name="Alfaro M."/>
            <person name="Ramirez L."/>
            <person name="Pisabarro A.G."/>
            <person name="Kuo A."/>
            <person name="Tritt A."/>
            <person name="Lipzen A."/>
            <person name="He G."/>
            <person name="Yan M."/>
            <person name="Ng V."/>
            <person name="Cullen D."/>
            <person name="Martin F."/>
            <person name="Rosso M.-N."/>
            <person name="Henrissat B."/>
            <person name="Hibbett D."/>
            <person name="Martinez A.T."/>
            <person name="Grigoriev I.V."/>
        </authorList>
    </citation>
    <scope>NUCLEOTIDE SEQUENCE</scope>
    <source>
        <strain evidence="6">CBS 247.69</strain>
    </source>
</reference>
<keyword evidence="3 5" id="KW-1133">Transmembrane helix</keyword>
<comment type="caution">
    <text evidence="6">The sequence shown here is derived from an EMBL/GenBank/DDBJ whole genome shotgun (WGS) entry which is preliminary data.</text>
</comment>
<proteinExistence type="predicted"/>
<keyword evidence="4 5" id="KW-0472">Membrane</keyword>
<evidence type="ECO:0000256" key="1">
    <source>
        <dbReference type="ARBA" id="ARBA00004141"/>
    </source>
</evidence>
<feature type="transmembrane region" description="Helical" evidence="5">
    <location>
        <begin position="232"/>
        <end position="254"/>
    </location>
</feature>
<comment type="subcellular location">
    <subcellularLocation>
        <location evidence="1">Membrane</location>
        <topology evidence="1">Multi-pass membrane protein</topology>
    </subcellularLocation>
</comment>
<organism evidence="6 7">
    <name type="scientific">Collybia nuda</name>
    <dbReference type="NCBI Taxonomy" id="64659"/>
    <lineage>
        <taxon>Eukaryota</taxon>
        <taxon>Fungi</taxon>
        <taxon>Dikarya</taxon>
        <taxon>Basidiomycota</taxon>
        <taxon>Agaricomycotina</taxon>
        <taxon>Agaricomycetes</taxon>
        <taxon>Agaricomycetidae</taxon>
        <taxon>Agaricales</taxon>
        <taxon>Tricholomatineae</taxon>
        <taxon>Clitocybaceae</taxon>
        <taxon>Collybia</taxon>
    </lineage>
</organism>